<dbReference type="RefSeq" id="WP_144844004.1">
    <property type="nucleotide sequence ID" value="NZ_VNJI01000004.1"/>
</dbReference>
<reference evidence="1 2" key="1">
    <citation type="submission" date="2019-07" db="EMBL/GenBank/DDBJ databases">
        <authorList>
            <person name="Kim J."/>
        </authorList>
    </citation>
    <scope>NUCLEOTIDE SEQUENCE [LARGE SCALE GENOMIC DNA]</scope>
    <source>
        <strain evidence="1 2">JC52</strain>
    </source>
</reference>
<evidence type="ECO:0000313" key="2">
    <source>
        <dbReference type="Proteomes" id="UP000317036"/>
    </source>
</evidence>
<organism evidence="1 2">
    <name type="scientific">Paenibacillus cremeus</name>
    <dbReference type="NCBI Taxonomy" id="2163881"/>
    <lineage>
        <taxon>Bacteria</taxon>
        <taxon>Bacillati</taxon>
        <taxon>Bacillota</taxon>
        <taxon>Bacilli</taxon>
        <taxon>Bacillales</taxon>
        <taxon>Paenibacillaceae</taxon>
        <taxon>Paenibacillus</taxon>
    </lineage>
</organism>
<dbReference type="PANTHER" id="PTHR43649:SF17">
    <property type="entry name" value="ABC TRANSPORTER SOLUTE BINDING PROTEIN-SUGAR TRANSPORT"/>
    <property type="match status" value="1"/>
</dbReference>
<sequence>MISKKGVLTVCSVLVLTSVLGCSSPSSEGGEAKSDKPLVLTWMRYENPTQPFSASAEIIPEILKRKNVQLQIQAIPQNSYDDKKKTLIATNKIPDVILVKQDDISSFSDSGVFLDLTPYLDQLPNFKQLLQEYPEIGKNQIDGKWYGFPLAQNFAASQSGQVPMIRVDLLKKWNLPTPTTYDELYLVLKKLKEAYPEAFPFASRAANGLTGTENLINPIAFAFGSGYTNATGAKVYFDPVLKQYKFGPAMPEFKEAIAYLHKLYKEKLLDPDYATSTSQVWQEKLSSGKSFYYQDNTGLGANFNATLRKKDPEARFDMLPMLAAGKGVKRVLLYRLDHLQESYVVNARVKEPEKVLRFIDWLYSEEGMRLTSWGIEGQHYSHENGKYQISESFVSRFKDKADPAGAMKSTLGTGYNGLALLADDQPNLAAQAKEMQEWTEKNNQFLSNGYAFRMAYDPSFTKDEREKLKQLRTQLDAYLTQNMDKFIMIDGLLDEEWDSFIKQCKDKGAEEIEHIFNTALARVK</sequence>
<dbReference type="EMBL" id="VNJI01000004">
    <property type="protein sequence ID" value="TVY11178.1"/>
    <property type="molecule type" value="Genomic_DNA"/>
</dbReference>
<dbReference type="Pfam" id="PF01547">
    <property type="entry name" value="SBP_bac_1"/>
    <property type="match status" value="1"/>
</dbReference>
<dbReference type="AlphaFoldDB" id="A0A559KGF2"/>
<dbReference type="OrthoDB" id="9787283at2"/>
<dbReference type="PROSITE" id="PS51257">
    <property type="entry name" value="PROKAR_LIPOPROTEIN"/>
    <property type="match status" value="1"/>
</dbReference>
<dbReference type="PANTHER" id="PTHR43649">
    <property type="entry name" value="ARABINOSE-BINDING PROTEIN-RELATED"/>
    <property type="match status" value="1"/>
</dbReference>
<gene>
    <name evidence="1" type="ORF">FPZ49_04920</name>
</gene>
<evidence type="ECO:0000313" key="1">
    <source>
        <dbReference type="EMBL" id="TVY11178.1"/>
    </source>
</evidence>
<keyword evidence="2" id="KW-1185">Reference proteome</keyword>
<dbReference type="Proteomes" id="UP000317036">
    <property type="component" value="Unassembled WGS sequence"/>
</dbReference>
<comment type="caution">
    <text evidence="1">The sequence shown here is derived from an EMBL/GenBank/DDBJ whole genome shotgun (WGS) entry which is preliminary data.</text>
</comment>
<dbReference type="SUPFAM" id="SSF53850">
    <property type="entry name" value="Periplasmic binding protein-like II"/>
    <property type="match status" value="1"/>
</dbReference>
<dbReference type="Gene3D" id="3.40.190.10">
    <property type="entry name" value="Periplasmic binding protein-like II"/>
    <property type="match status" value="2"/>
</dbReference>
<accession>A0A559KGF2</accession>
<proteinExistence type="predicted"/>
<dbReference type="InterPro" id="IPR006059">
    <property type="entry name" value="SBP"/>
</dbReference>
<protein>
    <submittedName>
        <fullName evidence="1">Extracellular solute-binding protein</fullName>
    </submittedName>
</protein>
<name>A0A559KGF2_9BACL</name>
<dbReference type="InterPro" id="IPR050490">
    <property type="entry name" value="Bact_solute-bd_prot1"/>
</dbReference>